<organism evidence="1 2">
    <name type="scientific">Paraburkholderia lycopersici</name>
    <dbReference type="NCBI Taxonomy" id="416944"/>
    <lineage>
        <taxon>Bacteria</taxon>
        <taxon>Pseudomonadati</taxon>
        <taxon>Pseudomonadota</taxon>
        <taxon>Betaproteobacteria</taxon>
        <taxon>Burkholderiales</taxon>
        <taxon>Burkholderiaceae</taxon>
        <taxon>Paraburkholderia</taxon>
    </lineage>
</organism>
<name>A0A1G6UGM6_9BURK</name>
<reference evidence="2" key="1">
    <citation type="submission" date="2016-09" db="EMBL/GenBank/DDBJ databases">
        <authorList>
            <person name="Varghese N."/>
            <person name="Submissions S."/>
        </authorList>
    </citation>
    <scope>NUCLEOTIDE SEQUENCE [LARGE SCALE GENOMIC DNA]</scope>
    <source>
        <strain evidence="2">TNe-862</strain>
    </source>
</reference>
<dbReference type="EMBL" id="FMYQ01000019">
    <property type="protein sequence ID" value="SDD40399.1"/>
    <property type="molecule type" value="Genomic_DNA"/>
</dbReference>
<dbReference type="RefSeq" id="WP_092000055.1">
    <property type="nucleotide sequence ID" value="NZ_FMYQ01000019.1"/>
</dbReference>
<proteinExistence type="predicted"/>
<protein>
    <submittedName>
        <fullName evidence="1">Uncharacterized protein</fullName>
    </submittedName>
</protein>
<dbReference type="AlphaFoldDB" id="A0A1G6UGM6"/>
<gene>
    <name evidence="1" type="ORF">SAMN05421548_1191</name>
</gene>
<dbReference type="STRING" id="416944.SAMN05421548_1191"/>
<keyword evidence="2" id="KW-1185">Reference proteome</keyword>
<dbReference type="OrthoDB" id="6911116at2"/>
<evidence type="ECO:0000313" key="2">
    <source>
        <dbReference type="Proteomes" id="UP000198908"/>
    </source>
</evidence>
<evidence type="ECO:0000313" key="1">
    <source>
        <dbReference type="EMBL" id="SDD40399.1"/>
    </source>
</evidence>
<sequence length="394" mass="43420">MSGTALGTPCFFQTSPTAMDMVADWIAAVSTKGLSASISRAPLHSHLTTINGIMKIEKIFKQNANSEAMLPTKAVSRLPLNPEALSEWTESTDLSQFLHDLYEGTGYGDVVSYRLEEGKEKFSAYAEIFHQAALEARPAPASVSKNIHIPNFAKDSHFGSVAKHMIAWENVIGNILSENGQFSISHILETETDLSSSIHLAAHLYYRQAFQVLRGFIESFVLPVHFCTNIDDLRKWKANSFHIPALRGKSGLLAKMVTSGTLPAALADSVSSVYGVLNGYIHGAEDAFNNGGIHSGNWSGFVYQQTKFERWTDIFSEVVRLGINVLKINLDMWDVARATLGVLCNVCHSQNLEQNSEIIAETNVIKYSCRECNSSFHCSTEGDYLTVTSIEIDE</sequence>
<accession>A0A1G6UGM6</accession>
<dbReference type="Proteomes" id="UP000198908">
    <property type="component" value="Unassembled WGS sequence"/>
</dbReference>